<dbReference type="GO" id="GO:0016787">
    <property type="term" value="F:hydrolase activity"/>
    <property type="evidence" value="ECO:0007669"/>
    <property type="project" value="UniProtKB-KW"/>
</dbReference>
<evidence type="ECO:0000259" key="3">
    <source>
        <dbReference type="PROSITE" id="PS51462"/>
    </source>
</evidence>
<dbReference type="SUPFAM" id="SSF55811">
    <property type="entry name" value="Nudix"/>
    <property type="match status" value="1"/>
</dbReference>
<protein>
    <submittedName>
        <fullName evidence="4">ADP-ribose pyrophosphatase YjhB, NUDIX family</fullName>
    </submittedName>
</protein>
<dbReference type="PROSITE" id="PS00893">
    <property type="entry name" value="NUDIX_BOX"/>
    <property type="match status" value="1"/>
</dbReference>
<reference evidence="5" key="1">
    <citation type="submission" date="2017-06" db="EMBL/GenBank/DDBJ databases">
        <authorList>
            <person name="Varghese N."/>
            <person name="Submissions S."/>
        </authorList>
    </citation>
    <scope>NUCLEOTIDE SEQUENCE [LARGE SCALE GENOMIC DNA]</scope>
    <source>
        <strain evidence="5">ANC 5114</strain>
    </source>
</reference>
<evidence type="ECO:0000256" key="2">
    <source>
        <dbReference type="ARBA" id="ARBA00022801"/>
    </source>
</evidence>
<organism evidence="4 5">
    <name type="scientific">Acinetobacter apis</name>
    <dbReference type="NCBI Taxonomy" id="1229165"/>
    <lineage>
        <taxon>Bacteria</taxon>
        <taxon>Pseudomonadati</taxon>
        <taxon>Pseudomonadota</taxon>
        <taxon>Gammaproteobacteria</taxon>
        <taxon>Moraxellales</taxon>
        <taxon>Moraxellaceae</taxon>
        <taxon>Acinetobacter</taxon>
    </lineage>
</organism>
<proteinExistence type="predicted"/>
<evidence type="ECO:0000256" key="1">
    <source>
        <dbReference type="ARBA" id="ARBA00001946"/>
    </source>
</evidence>
<gene>
    <name evidence="4" type="ORF">SAMN05444584_0919</name>
</gene>
<dbReference type="InterPro" id="IPR020084">
    <property type="entry name" value="NUDIX_hydrolase_CS"/>
</dbReference>
<dbReference type="RefSeq" id="WP_088822997.1">
    <property type="nucleotide sequence ID" value="NZ_FZLN01000001.1"/>
</dbReference>
<dbReference type="Proteomes" id="UP000243463">
    <property type="component" value="Unassembled WGS sequence"/>
</dbReference>
<name>A0A217EES0_9GAMM</name>
<feature type="domain" description="Nudix hydrolase" evidence="3">
    <location>
        <begin position="16"/>
        <end position="151"/>
    </location>
</feature>
<dbReference type="Gene3D" id="3.90.79.10">
    <property type="entry name" value="Nucleoside Triphosphate Pyrophosphohydrolase"/>
    <property type="match status" value="1"/>
</dbReference>
<evidence type="ECO:0000313" key="5">
    <source>
        <dbReference type="Proteomes" id="UP000243463"/>
    </source>
</evidence>
<comment type="cofactor">
    <cofactor evidence="1">
        <name>Mg(2+)</name>
        <dbReference type="ChEBI" id="CHEBI:18420"/>
    </cofactor>
</comment>
<dbReference type="PANTHER" id="PTHR43046:SF14">
    <property type="entry name" value="MUTT_NUDIX FAMILY PROTEIN"/>
    <property type="match status" value="1"/>
</dbReference>
<sequence length="151" mass="17566">MKPSNKSDILFYADNEYRFSVRCCVFLKNEKGDFLVQKKKSDDLDSWALLGGKLKIGEKTINCVIREIREEFGVNTFNHHFLGVIEQDLFISDQRIHEHNYIYSAAFLGDIILHDETLEWKWLSMCEIHTIKPKNCSLLLNNTSSMISNGF</sequence>
<dbReference type="AlphaFoldDB" id="A0A217EES0"/>
<keyword evidence="2" id="KW-0378">Hydrolase</keyword>
<dbReference type="Pfam" id="PF00293">
    <property type="entry name" value="NUDIX"/>
    <property type="match status" value="1"/>
</dbReference>
<dbReference type="PROSITE" id="PS51462">
    <property type="entry name" value="NUDIX"/>
    <property type="match status" value="1"/>
</dbReference>
<evidence type="ECO:0000313" key="4">
    <source>
        <dbReference type="EMBL" id="SNQ28988.1"/>
    </source>
</evidence>
<dbReference type="OrthoDB" id="9787476at2"/>
<dbReference type="InterPro" id="IPR015797">
    <property type="entry name" value="NUDIX_hydrolase-like_dom_sf"/>
</dbReference>
<accession>A0A217EES0</accession>
<dbReference type="PANTHER" id="PTHR43046">
    <property type="entry name" value="GDP-MANNOSE MANNOSYL HYDROLASE"/>
    <property type="match status" value="1"/>
</dbReference>
<keyword evidence="5" id="KW-1185">Reference proteome</keyword>
<dbReference type="InterPro" id="IPR000086">
    <property type="entry name" value="NUDIX_hydrolase_dom"/>
</dbReference>
<dbReference type="EMBL" id="FZLN01000001">
    <property type="protein sequence ID" value="SNQ28988.1"/>
    <property type="molecule type" value="Genomic_DNA"/>
</dbReference>